<name>A0A132C0F3_9RHOB</name>
<keyword evidence="2" id="KW-1185">Reference proteome</keyword>
<proteinExistence type="predicted"/>
<sequence>MLIIDDKIVIAHMKKCGGTSVCKGLVETLPKARIDFLGYTPEGEERSAASRRRKGLWKHSPVQDIVDKTPLPRENLTIYLVSLRPWWDRVASFYFHAKRYHRKTGHKYPWVKDMAFSAFLRSPYIEEIECLDVFSGGPDGQPLADVYVPYSSLSTWYTTLATELGYPSVELPEYNRGRPKFADGYLECYNAADFELMAERFRGEDAMLERMGMSHPRPTPL</sequence>
<reference evidence="1 2" key="1">
    <citation type="submission" date="2015-12" db="EMBL/GenBank/DDBJ databases">
        <title>Genome sequence of the marine Rhodobacteraceae strain O3.65, Candidatus Tritonibacter horizontis.</title>
        <authorList>
            <person name="Poehlein A."/>
            <person name="Giebel H.A."/>
            <person name="Voget S."/>
            <person name="Brinkhoff T."/>
        </authorList>
    </citation>
    <scope>NUCLEOTIDE SEQUENCE [LARGE SCALE GENOMIC DNA]</scope>
    <source>
        <strain evidence="1 2">O3.65</strain>
    </source>
</reference>
<comment type="caution">
    <text evidence="1">The sequence shown here is derived from an EMBL/GenBank/DDBJ whole genome shotgun (WGS) entry which is preliminary data.</text>
</comment>
<dbReference type="OrthoDB" id="7855442at2"/>
<dbReference type="RefSeq" id="WP_068241849.1">
    <property type="nucleotide sequence ID" value="NZ_LPUY01000049.1"/>
</dbReference>
<dbReference type="InterPro" id="IPR027417">
    <property type="entry name" value="P-loop_NTPase"/>
</dbReference>
<organism evidence="1 2">
    <name type="scientific">Tritonibacter horizontis</name>
    <dbReference type="NCBI Taxonomy" id="1768241"/>
    <lineage>
        <taxon>Bacteria</taxon>
        <taxon>Pseudomonadati</taxon>
        <taxon>Pseudomonadota</taxon>
        <taxon>Alphaproteobacteria</taxon>
        <taxon>Rhodobacterales</taxon>
        <taxon>Paracoccaceae</taxon>
        <taxon>Tritonibacter</taxon>
    </lineage>
</organism>
<dbReference type="AlphaFoldDB" id="A0A132C0F3"/>
<accession>A0A132C0F3</accession>
<evidence type="ECO:0008006" key="3">
    <source>
        <dbReference type="Google" id="ProtNLM"/>
    </source>
</evidence>
<dbReference type="EMBL" id="LPUY01000049">
    <property type="protein sequence ID" value="KUP93570.1"/>
    <property type="molecule type" value="Genomic_DNA"/>
</dbReference>
<gene>
    <name evidence="1" type="ORF">TRIHO_15930</name>
</gene>
<evidence type="ECO:0000313" key="2">
    <source>
        <dbReference type="Proteomes" id="UP000068382"/>
    </source>
</evidence>
<dbReference type="SUPFAM" id="SSF52540">
    <property type="entry name" value="P-loop containing nucleoside triphosphate hydrolases"/>
    <property type="match status" value="1"/>
</dbReference>
<protein>
    <recommendedName>
        <fullName evidence="3">Sulfotransferase family protein</fullName>
    </recommendedName>
</protein>
<dbReference type="Proteomes" id="UP000068382">
    <property type="component" value="Unassembled WGS sequence"/>
</dbReference>
<evidence type="ECO:0000313" key="1">
    <source>
        <dbReference type="EMBL" id="KUP93570.1"/>
    </source>
</evidence>